<dbReference type="PANTHER" id="PTHR15002">
    <property type="entry name" value="RIBOSOMAL BIOGENESIS PROTEIN LAS1L"/>
    <property type="match status" value="1"/>
</dbReference>
<dbReference type="OrthoDB" id="10263222at2759"/>
<dbReference type="AlphaFoldDB" id="A0A1C7NBJ5"/>
<dbReference type="GO" id="GO:0004519">
    <property type="term" value="F:endonuclease activity"/>
    <property type="evidence" value="ECO:0007669"/>
    <property type="project" value="InterPro"/>
</dbReference>
<dbReference type="InterPro" id="IPR007174">
    <property type="entry name" value="Las1"/>
</dbReference>
<dbReference type="GO" id="GO:0090730">
    <property type="term" value="C:Las1 complex"/>
    <property type="evidence" value="ECO:0007669"/>
    <property type="project" value="InterPro"/>
</dbReference>
<dbReference type="Pfam" id="PF04031">
    <property type="entry name" value="Las1"/>
    <property type="match status" value="1"/>
</dbReference>
<dbReference type="PANTHER" id="PTHR15002:SF0">
    <property type="entry name" value="RIBOSOMAL BIOGENESIS PROTEIN LAS1L"/>
    <property type="match status" value="1"/>
</dbReference>
<gene>
    <name evidence="1" type="primary">LAS1</name>
    <name evidence="1" type="ORF">A0J61_05447</name>
</gene>
<reference evidence="1 2" key="1">
    <citation type="submission" date="2016-03" db="EMBL/GenBank/DDBJ databases">
        <title>Choanephora cucurbitarum.</title>
        <authorList>
            <person name="Min B."/>
            <person name="Park H."/>
            <person name="Park J.-H."/>
            <person name="Shin H.-D."/>
            <person name="Choi I.-G."/>
        </authorList>
    </citation>
    <scope>NUCLEOTIDE SEQUENCE [LARGE SCALE GENOMIC DNA]</scope>
    <source>
        <strain evidence="1 2">KUS-F28377</strain>
    </source>
</reference>
<feature type="non-terminal residue" evidence="1">
    <location>
        <position position="316"/>
    </location>
</feature>
<dbReference type="STRING" id="101091.A0A1C7NBJ5"/>
<evidence type="ECO:0000313" key="1">
    <source>
        <dbReference type="EMBL" id="OBZ86495.1"/>
    </source>
</evidence>
<comment type="caution">
    <text evidence="1">The sequence shown here is derived from an EMBL/GenBank/DDBJ whole genome shotgun (WGS) entry which is preliminary data.</text>
</comment>
<protein>
    <submittedName>
        <fullName evidence="1">Protein LAS1</fullName>
    </submittedName>
</protein>
<evidence type="ECO:0000313" key="2">
    <source>
        <dbReference type="Proteomes" id="UP000093000"/>
    </source>
</evidence>
<organism evidence="1 2">
    <name type="scientific">Choanephora cucurbitarum</name>
    <dbReference type="NCBI Taxonomy" id="101091"/>
    <lineage>
        <taxon>Eukaryota</taxon>
        <taxon>Fungi</taxon>
        <taxon>Fungi incertae sedis</taxon>
        <taxon>Mucoromycota</taxon>
        <taxon>Mucoromycotina</taxon>
        <taxon>Mucoromycetes</taxon>
        <taxon>Mucorales</taxon>
        <taxon>Mucorineae</taxon>
        <taxon>Choanephoraceae</taxon>
        <taxon>Choanephoroideae</taxon>
        <taxon>Choanephora</taxon>
    </lineage>
</organism>
<dbReference type="GO" id="GO:0000460">
    <property type="term" value="P:maturation of 5.8S rRNA"/>
    <property type="evidence" value="ECO:0007669"/>
    <property type="project" value="TreeGrafter"/>
</dbReference>
<accession>A0A1C7NBJ5</accession>
<dbReference type="Proteomes" id="UP000093000">
    <property type="component" value="Unassembled WGS sequence"/>
</dbReference>
<name>A0A1C7NBJ5_9FUNG</name>
<dbReference type="GO" id="GO:0030687">
    <property type="term" value="C:preribosome, large subunit precursor"/>
    <property type="evidence" value="ECO:0007669"/>
    <property type="project" value="TreeGrafter"/>
</dbReference>
<dbReference type="GO" id="GO:0000470">
    <property type="term" value="P:maturation of LSU-rRNA"/>
    <property type="evidence" value="ECO:0007669"/>
    <property type="project" value="TreeGrafter"/>
</dbReference>
<dbReference type="EMBL" id="LUGH01000294">
    <property type="protein sequence ID" value="OBZ86495.1"/>
    <property type="molecule type" value="Genomic_DNA"/>
</dbReference>
<dbReference type="FunCoup" id="A0A1C7NBJ5">
    <property type="interactions" value="7"/>
</dbReference>
<keyword evidence="2" id="KW-1185">Reference proteome</keyword>
<dbReference type="InParanoid" id="A0A1C7NBJ5"/>
<sequence length="316" mass="36459">MYQTRIVPWVNYQEFETVYQWLFADRKTQVDQVRRGIDRVQTWTNRGEIPSSVETTAALIEIIIHDEQSSHLSHKELRLTYAMALVRFVNGLVDREQKGKFAKSIQVLARSIGLPSWFVDLRHASTHEHLPSLMVLRDGAMQAVAWLHDHYWVRNLKKADQQNHDEIKSKLNQYKECRKSFMKEKYSAKSSDPDAYVACIQQLIEMIGYQEEQLQQDVIPLLLNVGGLVPTGKKKRASAEEMQISKGLIELWTPLIQGLDVGFPDFGRQLVKAMIKRLNINEEFKVNETLLNPYAAFATKEKTDDPTQAPSYLLTL</sequence>
<proteinExistence type="predicted"/>